<evidence type="ECO:0000256" key="1">
    <source>
        <dbReference type="SAM" id="MobiDB-lite"/>
    </source>
</evidence>
<gene>
    <name evidence="2" type="ORF">M9458_001566</name>
</gene>
<organism evidence="2 3">
    <name type="scientific">Cirrhinus mrigala</name>
    <name type="common">Mrigala</name>
    <dbReference type="NCBI Taxonomy" id="683832"/>
    <lineage>
        <taxon>Eukaryota</taxon>
        <taxon>Metazoa</taxon>
        <taxon>Chordata</taxon>
        <taxon>Craniata</taxon>
        <taxon>Vertebrata</taxon>
        <taxon>Euteleostomi</taxon>
        <taxon>Actinopterygii</taxon>
        <taxon>Neopterygii</taxon>
        <taxon>Teleostei</taxon>
        <taxon>Ostariophysi</taxon>
        <taxon>Cypriniformes</taxon>
        <taxon>Cyprinidae</taxon>
        <taxon>Labeoninae</taxon>
        <taxon>Labeonini</taxon>
        <taxon>Cirrhinus</taxon>
    </lineage>
</organism>
<name>A0ABD0RYS4_CIRMR</name>
<protein>
    <submittedName>
        <fullName evidence="2">Uncharacterized protein</fullName>
    </submittedName>
</protein>
<keyword evidence="3" id="KW-1185">Reference proteome</keyword>
<feature type="compositionally biased region" description="Low complexity" evidence="1">
    <location>
        <begin position="69"/>
        <end position="86"/>
    </location>
</feature>
<feature type="non-terminal residue" evidence="2">
    <location>
        <position position="86"/>
    </location>
</feature>
<dbReference type="InterPro" id="IPR016186">
    <property type="entry name" value="C-type_lectin-like/link_sf"/>
</dbReference>
<accession>A0ABD0RYS4</accession>
<dbReference type="AlphaFoldDB" id="A0ABD0RYS4"/>
<feature type="region of interest" description="Disordered" evidence="1">
    <location>
        <begin position="65"/>
        <end position="86"/>
    </location>
</feature>
<dbReference type="InterPro" id="IPR016187">
    <property type="entry name" value="CTDL_fold"/>
</dbReference>
<evidence type="ECO:0000313" key="3">
    <source>
        <dbReference type="Proteomes" id="UP001529510"/>
    </source>
</evidence>
<dbReference type="SUPFAM" id="SSF56436">
    <property type="entry name" value="C-type lectin-like"/>
    <property type="match status" value="1"/>
</dbReference>
<evidence type="ECO:0000313" key="2">
    <source>
        <dbReference type="EMBL" id="KAL0203548.1"/>
    </source>
</evidence>
<dbReference type="CDD" id="cd00037">
    <property type="entry name" value="CLECT"/>
    <property type="match status" value="1"/>
</dbReference>
<feature type="non-terminal residue" evidence="2">
    <location>
        <position position="1"/>
    </location>
</feature>
<dbReference type="Proteomes" id="UP001529510">
    <property type="component" value="Unassembled WGS sequence"/>
</dbReference>
<dbReference type="EMBL" id="JAMKFB020000001">
    <property type="protein sequence ID" value="KAL0203548.1"/>
    <property type="molecule type" value="Genomic_DNA"/>
</dbReference>
<reference evidence="2 3" key="1">
    <citation type="submission" date="2024-05" db="EMBL/GenBank/DDBJ databases">
        <title>Genome sequencing and assembly of Indian major carp, Cirrhinus mrigala (Hamilton, 1822).</title>
        <authorList>
            <person name="Mohindra V."/>
            <person name="Chowdhury L.M."/>
            <person name="Lal K."/>
            <person name="Jena J.K."/>
        </authorList>
    </citation>
    <scope>NUCLEOTIDE SEQUENCE [LARGE SCALE GENOMIC DNA]</scope>
    <source>
        <strain evidence="2">CM1030</strain>
        <tissue evidence="2">Blood</tissue>
    </source>
</reference>
<comment type="caution">
    <text evidence="2">The sequence shown here is derived from an EMBL/GenBank/DDBJ whole genome shotgun (WGS) entry which is preliminary data.</text>
</comment>
<proteinExistence type="predicted"/>
<dbReference type="Gene3D" id="3.10.100.10">
    <property type="entry name" value="Mannose-Binding Protein A, subunit A"/>
    <property type="match status" value="1"/>
</dbReference>
<sequence>DLATITTERQLQLMKTETRQSQTESVWTGLRNLVGQWFWVNNKTLGIETSLPECPIAVEPATQKLTNGRTETVTRSSTSSAAEKKG</sequence>